<accession>A0ABP0T8W8</accession>
<sequence>MKNLQEVYPGVKEDSPATIVDTQRENSAAESGEQRAQDDIEKQRPDSGDSEVVSTIQQPLAAPRATPQTSKNSAISESQEEETAATQRVTESAVDHRGSDFKELLDYYEKELGGKREGALEEKPPLKGVTTSNSTTIDNASKQSSGVLTVDDVGPPRSPTHTPPPSPSPEIKSSSDGTTKEGGGGGLLSSLVGTKIVPMVAPLVTPLVSAVTVVGEGTAAVLVGRGDQADIAADETTVTKDLDQTTATTESVVEPTTRTKEAPILRHVEQQLESQVVGPDTDQGGISKTEAHKDSVEGATQEELKQRESREEPAVPATLPTPIITEPDARTVTAIDKKAPKEEDDGVPVELEAQDETVVETVLVPKPTPAVVQEGEQGSVVAPQQKQQQQVPDKKEKKKHFQKLRAAVQRLFKLKSES</sequence>
<keyword evidence="3" id="KW-1185">Reference proteome</keyword>
<feature type="region of interest" description="Disordered" evidence="1">
    <location>
        <begin position="114"/>
        <end position="188"/>
    </location>
</feature>
<dbReference type="Proteomes" id="UP001497512">
    <property type="component" value="Chromosome 1"/>
</dbReference>
<proteinExistence type="predicted"/>
<feature type="compositionally biased region" description="Polar residues" evidence="1">
    <location>
        <begin position="66"/>
        <end position="77"/>
    </location>
</feature>
<name>A0ABP0T8W8_9BRYO</name>
<feature type="region of interest" description="Disordered" evidence="1">
    <location>
        <begin position="374"/>
        <end position="402"/>
    </location>
</feature>
<evidence type="ECO:0000256" key="1">
    <source>
        <dbReference type="SAM" id="MobiDB-lite"/>
    </source>
</evidence>
<feature type="compositionally biased region" description="Pro residues" evidence="1">
    <location>
        <begin position="156"/>
        <end position="168"/>
    </location>
</feature>
<reference evidence="2 3" key="1">
    <citation type="submission" date="2024-02" db="EMBL/GenBank/DDBJ databases">
        <authorList>
            <consortium name="ELIXIR-Norway"/>
            <consortium name="Elixir Norway"/>
        </authorList>
    </citation>
    <scope>NUCLEOTIDE SEQUENCE [LARGE SCALE GENOMIC DNA]</scope>
</reference>
<evidence type="ECO:0000313" key="3">
    <source>
        <dbReference type="Proteomes" id="UP001497512"/>
    </source>
</evidence>
<dbReference type="EMBL" id="OZ019893">
    <property type="protein sequence ID" value="CAK9189723.1"/>
    <property type="molecule type" value="Genomic_DNA"/>
</dbReference>
<feature type="region of interest" description="Disordered" evidence="1">
    <location>
        <begin position="1"/>
        <end position="101"/>
    </location>
</feature>
<gene>
    <name evidence="2" type="ORF">CSSPTR1EN2_LOCUS374</name>
</gene>
<feature type="region of interest" description="Disordered" evidence="1">
    <location>
        <begin position="273"/>
        <end position="323"/>
    </location>
</feature>
<organism evidence="2 3">
    <name type="scientific">Sphagnum troendelagicum</name>
    <dbReference type="NCBI Taxonomy" id="128251"/>
    <lineage>
        <taxon>Eukaryota</taxon>
        <taxon>Viridiplantae</taxon>
        <taxon>Streptophyta</taxon>
        <taxon>Embryophyta</taxon>
        <taxon>Bryophyta</taxon>
        <taxon>Sphagnophytina</taxon>
        <taxon>Sphagnopsida</taxon>
        <taxon>Sphagnales</taxon>
        <taxon>Sphagnaceae</taxon>
        <taxon>Sphagnum</taxon>
    </lineage>
</organism>
<feature type="compositionally biased region" description="Basic and acidic residues" evidence="1">
    <location>
        <begin position="289"/>
        <end position="313"/>
    </location>
</feature>
<evidence type="ECO:0000313" key="2">
    <source>
        <dbReference type="EMBL" id="CAK9189723.1"/>
    </source>
</evidence>
<protein>
    <submittedName>
        <fullName evidence="2">Uncharacterized protein</fullName>
    </submittedName>
</protein>
<feature type="compositionally biased region" description="Polar residues" evidence="1">
    <location>
        <begin position="129"/>
        <end position="147"/>
    </location>
</feature>
<feature type="compositionally biased region" description="Basic and acidic residues" evidence="1">
    <location>
        <begin position="114"/>
        <end position="125"/>
    </location>
</feature>
<feature type="compositionally biased region" description="Basic and acidic residues" evidence="1">
    <location>
        <begin position="32"/>
        <end position="47"/>
    </location>
</feature>